<dbReference type="Pfam" id="PF12833">
    <property type="entry name" value="HTH_18"/>
    <property type="match status" value="1"/>
</dbReference>
<evidence type="ECO:0000259" key="4">
    <source>
        <dbReference type="PROSITE" id="PS01124"/>
    </source>
</evidence>
<keyword evidence="2" id="KW-0238">DNA-binding</keyword>
<keyword evidence="1" id="KW-0805">Transcription regulation</keyword>
<dbReference type="PANTHER" id="PTHR47894:SF1">
    <property type="entry name" value="HTH-TYPE TRANSCRIPTIONAL REGULATOR VQSM"/>
    <property type="match status" value="1"/>
</dbReference>
<comment type="caution">
    <text evidence="5">The sequence shown here is derived from an EMBL/GenBank/DDBJ whole genome shotgun (WGS) entry which is preliminary data.</text>
</comment>
<name>A0ABV8SEU2_9BACL</name>
<dbReference type="SUPFAM" id="SSF46689">
    <property type="entry name" value="Homeodomain-like"/>
    <property type="match status" value="1"/>
</dbReference>
<dbReference type="PANTHER" id="PTHR47894">
    <property type="entry name" value="HTH-TYPE TRANSCRIPTIONAL REGULATOR GADX"/>
    <property type="match status" value="1"/>
</dbReference>
<evidence type="ECO:0000256" key="3">
    <source>
        <dbReference type="ARBA" id="ARBA00023163"/>
    </source>
</evidence>
<dbReference type="Gene3D" id="1.10.10.60">
    <property type="entry name" value="Homeodomain-like"/>
    <property type="match status" value="1"/>
</dbReference>
<sequence>MNNSGMAISMMYPIMKTIAHKGFDTGAFCEYASFKDTLLRDVEARIPEEEYLRLMQAAASFTNDDYFGLYQGKIMDMADLGILGYVMMHSETIVDALEAYRRYNVILCSGFNLSWEVSGEEMLLRLFPQNPAAHMSRHCMEDMASSLYHLMGRMSNKRLPLRELRFAHAAPPDMSPYRLAFGVEPRFEAGETYFRMDKEVLNYPILYSDRRLREMFERIAQETCDRLVSGKPLSDQVFQWMMTRMPIGLPDLRQTAHFFRMSTRSLQAKLKEEQASFNGLSANARMELAKGYLDRPEHSVGEIAYLLHYSEPSAFQSAFKKWTGVTPSQFRAQSRSAKKSAGAS</sequence>
<gene>
    <name evidence="5" type="ORF">ACFO1S_18275</name>
</gene>
<dbReference type="PROSITE" id="PS01124">
    <property type="entry name" value="HTH_ARAC_FAMILY_2"/>
    <property type="match status" value="1"/>
</dbReference>
<dbReference type="RefSeq" id="WP_378127297.1">
    <property type="nucleotide sequence ID" value="NZ_JBHSED010000038.1"/>
</dbReference>
<evidence type="ECO:0000313" key="5">
    <source>
        <dbReference type="EMBL" id="MFC4305382.1"/>
    </source>
</evidence>
<evidence type="ECO:0000313" key="6">
    <source>
        <dbReference type="Proteomes" id="UP001595755"/>
    </source>
</evidence>
<protein>
    <submittedName>
        <fullName evidence="5">AraC family transcriptional regulator</fullName>
    </submittedName>
</protein>
<dbReference type="InterPro" id="IPR009057">
    <property type="entry name" value="Homeodomain-like_sf"/>
</dbReference>
<evidence type="ECO:0000256" key="1">
    <source>
        <dbReference type="ARBA" id="ARBA00023015"/>
    </source>
</evidence>
<dbReference type="InterPro" id="IPR018060">
    <property type="entry name" value="HTH_AraC"/>
</dbReference>
<dbReference type="Proteomes" id="UP001595755">
    <property type="component" value="Unassembled WGS sequence"/>
</dbReference>
<keyword evidence="3" id="KW-0804">Transcription</keyword>
<feature type="domain" description="HTH araC/xylS-type" evidence="4">
    <location>
        <begin position="235"/>
        <end position="333"/>
    </location>
</feature>
<dbReference type="EMBL" id="JBHSED010000038">
    <property type="protein sequence ID" value="MFC4305382.1"/>
    <property type="molecule type" value="Genomic_DNA"/>
</dbReference>
<accession>A0ABV8SEU2</accession>
<reference evidence="6" key="1">
    <citation type="journal article" date="2019" name="Int. J. Syst. Evol. Microbiol.">
        <title>The Global Catalogue of Microorganisms (GCM) 10K type strain sequencing project: providing services to taxonomists for standard genome sequencing and annotation.</title>
        <authorList>
            <consortium name="The Broad Institute Genomics Platform"/>
            <consortium name="The Broad Institute Genome Sequencing Center for Infectious Disease"/>
            <person name="Wu L."/>
            <person name="Ma J."/>
        </authorList>
    </citation>
    <scope>NUCLEOTIDE SEQUENCE [LARGE SCALE GENOMIC DNA]</scope>
    <source>
        <strain evidence="6">CGMCC 4.1641</strain>
    </source>
</reference>
<dbReference type="InterPro" id="IPR032687">
    <property type="entry name" value="AraC-type_N"/>
</dbReference>
<dbReference type="Pfam" id="PF12625">
    <property type="entry name" value="Arabinose_bd"/>
    <property type="match status" value="1"/>
</dbReference>
<keyword evidence="6" id="KW-1185">Reference proteome</keyword>
<evidence type="ECO:0000256" key="2">
    <source>
        <dbReference type="ARBA" id="ARBA00023125"/>
    </source>
</evidence>
<dbReference type="SMART" id="SM00342">
    <property type="entry name" value="HTH_ARAC"/>
    <property type="match status" value="1"/>
</dbReference>
<organism evidence="5 6">
    <name type="scientific">Cohnella boryungensis</name>
    <dbReference type="NCBI Taxonomy" id="768479"/>
    <lineage>
        <taxon>Bacteria</taxon>
        <taxon>Bacillati</taxon>
        <taxon>Bacillota</taxon>
        <taxon>Bacilli</taxon>
        <taxon>Bacillales</taxon>
        <taxon>Paenibacillaceae</taxon>
        <taxon>Cohnella</taxon>
    </lineage>
</organism>
<proteinExistence type="predicted"/>